<organism evidence="9 10">
    <name type="scientific">Streptomyces spectabilis</name>
    <dbReference type="NCBI Taxonomy" id="68270"/>
    <lineage>
        <taxon>Bacteria</taxon>
        <taxon>Bacillati</taxon>
        <taxon>Actinomycetota</taxon>
        <taxon>Actinomycetes</taxon>
        <taxon>Kitasatosporales</taxon>
        <taxon>Streptomycetaceae</taxon>
        <taxon>Streptomyces</taxon>
    </lineage>
</organism>
<dbReference type="Pfam" id="PF07690">
    <property type="entry name" value="MFS_1"/>
    <property type="match status" value="1"/>
</dbReference>
<feature type="transmembrane region" description="Helical" evidence="6">
    <location>
        <begin position="392"/>
        <end position="410"/>
    </location>
</feature>
<feature type="transmembrane region" description="Helical" evidence="6">
    <location>
        <begin position="227"/>
        <end position="251"/>
    </location>
</feature>
<accession>A0A5P2WZK8</accession>
<evidence type="ECO:0000256" key="2">
    <source>
        <dbReference type="ARBA" id="ARBA00022692"/>
    </source>
</evidence>
<comment type="subcellular location">
    <subcellularLocation>
        <location evidence="1">Cell membrane</location>
        <topology evidence="1">Multi-pass membrane protein</topology>
    </subcellularLocation>
</comment>
<feature type="transmembrane region" description="Helical" evidence="6">
    <location>
        <begin position="271"/>
        <end position="292"/>
    </location>
</feature>
<protein>
    <submittedName>
        <fullName evidence="9">MFS transporter</fullName>
    </submittedName>
    <submittedName>
        <fullName evidence="8">Putative MFS family arabinose efflux permease</fullName>
    </submittedName>
</protein>
<feature type="transmembrane region" description="Helical" evidence="6">
    <location>
        <begin position="75"/>
        <end position="97"/>
    </location>
</feature>
<evidence type="ECO:0000256" key="3">
    <source>
        <dbReference type="ARBA" id="ARBA00022989"/>
    </source>
</evidence>
<dbReference type="CDD" id="cd17393">
    <property type="entry name" value="MFS_MosC_like"/>
    <property type="match status" value="1"/>
</dbReference>
<name>A0A5P2WZK8_STRST</name>
<feature type="compositionally biased region" description="Basic and acidic residues" evidence="5">
    <location>
        <begin position="1"/>
        <end position="26"/>
    </location>
</feature>
<feature type="transmembrane region" description="Helical" evidence="6">
    <location>
        <begin position="128"/>
        <end position="147"/>
    </location>
</feature>
<evidence type="ECO:0000256" key="4">
    <source>
        <dbReference type="ARBA" id="ARBA00023136"/>
    </source>
</evidence>
<gene>
    <name evidence="9" type="ORF">CP982_01845</name>
    <name evidence="8" type="ORF">FHS40_006390</name>
</gene>
<dbReference type="Gene3D" id="1.20.1250.20">
    <property type="entry name" value="MFS general substrate transporter like domains"/>
    <property type="match status" value="2"/>
</dbReference>
<dbReference type="PROSITE" id="PS50850">
    <property type="entry name" value="MFS"/>
    <property type="match status" value="1"/>
</dbReference>
<dbReference type="EMBL" id="JACHJD010000013">
    <property type="protein sequence ID" value="MBB5107273.1"/>
    <property type="molecule type" value="Genomic_DNA"/>
</dbReference>
<dbReference type="GO" id="GO:0022857">
    <property type="term" value="F:transmembrane transporter activity"/>
    <property type="evidence" value="ECO:0007669"/>
    <property type="project" value="InterPro"/>
</dbReference>
<dbReference type="RefSeq" id="WP_150508818.1">
    <property type="nucleotide sequence ID" value="NZ_BMSQ01000013.1"/>
</dbReference>
<evidence type="ECO:0000313" key="11">
    <source>
        <dbReference type="Proteomes" id="UP000549009"/>
    </source>
</evidence>
<feature type="domain" description="Major facilitator superfamily (MFS) profile" evidence="7">
    <location>
        <begin position="39"/>
        <end position="413"/>
    </location>
</feature>
<feature type="transmembrane region" description="Helical" evidence="6">
    <location>
        <begin position="359"/>
        <end position="380"/>
    </location>
</feature>
<proteinExistence type="predicted"/>
<dbReference type="Proteomes" id="UP000549009">
    <property type="component" value="Unassembled WGS sequence"/>
</dbReference>
<feature type="region of interest" description="Disordered" evidence="5">
    <location>
        <begin position="1"/>
        <end position="27"/>
    </location>
</feature>
<dbReference type="AlphaFoldDB" id="A0A5P2WZK8"/>
<dbReference type="OrthoDB" id="151222at2"/>
<dbReference type="EMBL" id="CP023690">
    <property type="protein sequence ID" value="QEV57611.1"/>
    <property type="molecule type" value="Genomic_DNA"/>
</dbReference>
<feature type="transmembrane region" description="Helical" evidence="6">
    <location>
        <begin position="195"/>
        <end position="215"/>
    </location>
</feature>
<evidence type="ECO:0000256" key="6">
    <source>
        <dbReference type="SAM" id="Phobius"/>
    </source>
</evidence>
<evidence type="ECO:0000313" key="10">
    <source>
        <dbReference type="Proteomes" id="UP000326505"/>
    </source>
</evidence>
<dbReference type="PANTHER" id="PTHR23514">
    <property type="entry name" value="BYPASS OF STOP CODON PROTEIN 6"/>
    <property type="match status" value="1"/>
</dbReference>
<dbReference type="InterPro" id="IPR020846">
    <property type="entry name" value="MFS_dom"/>
</dbReference>
<evidence type="ECO:0000313" key="9">
    <source>
        <dbReference type="EMBL" id="QEV57611.1"/>
    </source>
</evidence>
<evidence type="ECO:0000256" key="5">
    <source>
        <dbReference type="SAM" id="MobiDB-lite"/>
    </source>
</evidence>
<keyword evidence="3 6" id="KW-1133">Transmembrane helix</keyword>
<feature type="transmembrane region" description="Helical" evidence="6">
    <location>
        <begin position="327"/>
        <end position="347"/>
    </location>
</feature>
<keyword evidence="11" id="KW-1185">Reference proteome</keyword>
<keyword evidence="4 6" id="KW-0472">Membrane</keyword>
<dbReference type="KEGG" id="sspb:CP982_01845"/>
<evidence type="ECO:0000259" key="7">
    <source>
        <dbReference type="PROSITE" id="PS50850"/>
    </source>
</evidence>
<reference evidence="9 10" key="1">
    <citation type="submission" date="2017-09" db="EMBL/GenBank/DDBJ databases">
        <authorList>
            <person name="Lee N."/>
            <person name="Cho B.-K."/>
        </authorList>
    </citation>
    <scope>NUCLEOTIDE SEQUENCE [LARGE SCALE GENOMIC DNA]</scope>
    <source>
        <strain evidence="9 10">ATCC 27465</strain>
    </source>
</reference>
<keyword evidence="2 6" id="KW-0812">Transmembrane</keyword>
<evidence type="ECO:0000313" key="8">
    <source>
        <dbReference type="EMBL" id="MBB5107273.1"/>
    </source>
</evidence>
<dbReference type="PANTHER" id="PTHR23514:SF13">
    <property type="entry name" value="INNER MEMBRANE PROTEIN YBJJ"/>
    <property type="match status" value="1"/>
</dbReference>
<reference evidence="8 11" key="2">
    <citation type="submission" date="2020-08" db="EMBL/GenBank/DDBJ databases">
        <title>Genomic Encyclopedia of Type Strains, Phase III (KMG-III): the genomes of soil and plant-associated and newly described type strains.</title>
        <authorList>
            <person name="Whitman W."/>
        </authorList>
    </citation>
    <scope>NUCLEOTIDE SEQUENCE [LARGE SCALE GENOMIC DNA]</scope>
    <source>
        <strain evidence="8 11">CECT 3146</strain>
    </source>
</reference>
<feature type="transmembrane region" description="Helical" evidence="6">
    <location>
        <begin position="104"/>
        <end position="122"/>
    </location>
</feature>
<dbReference type="InterPro" id="IPR051788">
    <property type="entry name" value="MFS_Transporter"/>
</dbReference>
<feature type="transmembrane region" description="Helical" evidence="6">
    <location>
        <begin position="304"/>
        <end position="321"/>
    </location>
</feature>
<dbReference type="Proteomes" id="UP000326505">
    <property type="component" value="Chromosome"/>
</dbReference>
<dbReference type="InterPro" id="IPR036259">
    <property type="entry name" value="MFS_trans_sf"/>
</dbReference>
<feature type="transmembrane region" description="Helical" evidence="6">
    <location>
        <begin position="41"/>
        <end position="63"/>
    </location>
</feature>
<dbReference type="InterPro" id="IPR011701">
    <property type="entry name" value="MFS"/>
</dbReference>
<feature type="transmembrane region" description="Helical" evidence="6">
    <location>
        <begin position="168"/>
        <end position="189"/>
    </location>
</feature>
<evidence type="ECO:0000256" key="1">
    <source>
        <dbReference type="ARBA" id="ARBA00004651"/>
    </source>
</evidence>
<dbReference type="GO" id="GO:0005886">
    <property type="term" value="C:plasma membrane"/>
    <property type="evidence" value="ECO:0007669"/>
    <property type="project" value="UniProtKB-SubCell"/>
</dbReference>
<sequence>MGKKPDGAPPDRTEHHPPLKVPDSHLHPGPGSTARLRAMRLAVSTVFFVTGAAFATWAARVPAVQDRLDLSAGELAVALVGLSGGAFVGLPLVGGLVARYGSRAVLCAGMAVYLAALAGLAFVPGLALLTATLALFACGNTAVDVAMNTQGVLVERAYGRPVLGGFHAMFSLGGIVGAGAGGIVASAGVGTGPHFAVTAVVLCAVAAWAATALVPEERRAERTAEDSGPLLALPGPGLWIPGLVAFCALMGEGVVNDWGAVYLHEVTGASAGLAGVGFAVFSAGMVVGRLSADRVRSRVGTTRFTLGCAAVAGVGALIPIASPTVLAGFLGYGLLGLGMAAVIPVVFSHAADLDPERPGPAIAAVSAVGYLGFLAGPPVIGALTESTTLRTAMLVLPALMATMAVLSTRLRRR</sequence>
<dbReference type="SUPFAM" id="SSF103473">
    <property type="entry name" value="MFS general substrate transporter"/>
    <property type="match status" value="1"/>
</dbReference>